<dbReference type="RefSeq" id="WP_075131650.1">
    <property type="nucleotide sequence ID" value="NZ_MSIF01000002.1"/>
</dbReference>
<feature type="domain" description="TNT" evidence="2">
    <location>
        <begin position="645"/>
        <end position="730"/>
    </location>
</feature>
<proteinExistence type="predicted"/>
<feature type="region of interest" description="Disordered" evidence="1">
    <location>
        <begin position="276"/>
        <end position="527"/>
    </location>
</feature>
<feature type="compositionally biased region" description="Polar residues" evidence="1">
    <location>
        <begin position="314"/>
        <end position="328"/>
    </location>
</feature>
<name>A0A7Z1AZ53_9PSEU</name>
<keyword evidence="4" id="KW-1185">Reference proteome</keyword>
<organism evidence="3 4">
    <name type="scientific">Actinophytocola xinjiangensis</name>
    <dbReference type="NCBI Taxonomy" id="485602"/>
    <lineage>
        <taxon>Bacteria</taxon>
        <taxon>Bacillati</taxon>
        <taxon>Actinomycetota</taxon>
        <taxon>Actinomycetes</taxon>
        <taxon>Pseudonocardiales</taxon>
        <taxon>Pseudonocardiaceae</taxon>
    </lineage>
</organism>
<evidence type="ECO:0000313" key="4">
    <source>
        <dbReference type="Proteomes" id="UP000185696"/>
    </source>
</evidence>
<evidence type="ECO:0000259" key="2">
    <source>
        <dbReference type="Pfam" id="PF14021"/>
    </source>
</evidence>
<sequence length="730" mass="77574">MTGHPRLRLDEQRDLQRKIADLLVVRAPADRDQIRVLFRACGGHQELVGHIMGIDGQLREWDAPPEAAEFFLRLRAGMYAEGAGTWSSASMIVEYPIRTTVNFTFKEDPLWRQLPPRTAVLDDLEAFPRNPDTVPAWMKTVLPHAERVAEVAWRFRHARLFDHRDAAGKPVVNRPPVAEADRAAILAYLNGAHVVMGGRGFDPDLFDPTSAADVPAAFHTDGTWIWPASLPHYLAKHGIPPEPDLVTHLRANGFTPPVLDQQTKDAAYTALTGEVPHHQAQDTPARPGTQSPPGTHVETTAAAQRRPDPDNTHETGAQAQSGTRQPTGTPDPAGQDQPGTPPSPHTHQAAHTQADGALPGAHQAGGSAASPGSTNTPDQQAQAPSGTHQPTGAPDPAGPDRPGTPTPPHTHEPTGAPDPGGQDQSGAHHAAATPDHSAQAEPATHQASGFPGAPGTNPPAQGSQPGTYPATPPSGAHQPDLTAPAEPTSPRSGAHSAAIPFQAGPSQPAAQQPAAQQPGTQQPPELTARERRVLDIIERQISEAGALPAAYRLLAAEEGALCLERVGTQWQVASYDRGKPRDPQLFGQLWNAGAYLLGSLTLLPSSLRAGRGDRNTAQALNDWPVQPLPGEPPLTLLADKHLAVLMPGREIVRHGPTAGNLTFAAGTEFTAMSLRAERAQQGPHRYRVSRELRTLSGHTVAWHGQPGGGTAYLLPRSVEEHLADGSLTEV</sequence>
<evidence type="ECO:0000313" key="3">
    <source>
        <dbReference type="EMBL" id="OLF12742.1"/>
    </source>
</evidence>
<accession>A0A7Z1AZ53</accession>
<feature type="compositionally biased region" description="Polar residues" evidence="1">
    <location>
        <begin position="370"/>
        <end position="389"/>
    </location>
</feature>
<dbReference type="Pfam" id="PF14021">
    <property type="entry name" value="TNT"/>
    <property type="match status" value="1"/>
</dbReference>
<protein>
    <recommendedName>
        <fullName evidence="2">TNT domain-containing protein</fullName>
    </recommendedName>
</protein>
<dbReference type="InterPro" id="IPR025331">
    <property type="entry name" value="TNT"/>
</dbReference>
<feature type="compositionally biased region" description="Polar residues" evidence="1">
    <location>
        <begin position="288"/>
        <end position="302"/>
    </location>
</feature>
<gene>
    <name evidence="3" type="ORF">BLA60_05545</name>
</gene>
<dbReference type="OrthoDB" id="275232at2"/>
<feature type="compositionally biased region" description="Low complexity" evidence="1">
    <location>
        <begin position="500"/>
        <end position="524"/>
    </location>
</feature>
<dbReference type="Proteomes" id="UP000185696">
    <property type="component" value="Unassembled WGS sequence"/>
</dbReference>
<dbReference type="GO" id="GO:0050135">
    <property type="term" value="F:NADP+ nucleosidase activity"/>
    <property type="evidence" value="ECO:0007669"/>
    <property type="project" value="InterPro"/>
</dbReference>
<dbReference type="SUPFAM" id="SSF160424">
    <property type="entry name" value="BH3703-like"/>
    <property type="match status" value="1"/>
</dbReference>
<dbReference type="EMBL" id="MSIF01000002">
    <property type="protein sequence ID" value="OLF12742.1"/>
    <property type="molecule type" value="Genomic_DNA"/>
</dbReference>
<evidence type="ECO:0000256" key="1">
    <source>
        <dbReference type="SAM" id="MobiDB-lite"/>
    </source>
</evidence>
<comment type="caution">
    <text evidence="3">The sequence shown here is derived from an EMBL/GenBank/DDBJ whole genome shotgun (WGS) entry which is preliminary data.</text>
</comment>
<dbReference type="InterPro" id="IPR036170">
    <property type="entry name" value="YezG-like_sf"/>
</dbReference>
<dbReference type="AlphaFoldDB" id="A0A7Z1AZ53"/>
<reference evidence="3 4" key="1">
    <citation type="submission" date="2016-12" db="EMBL/GenBank/DDBJ databases">
        <title>The draft genome sequence of Actinophytocola xinjiangensis.</title>
        <authorList>
            <person name="Wang W."/>
            <person name="Yuan L."/>
        </authorList>
    </citation>
    <scope>NUCLEOTIDE SEQUENCE [LARGE SCALE GENOMIC DNA]</scope>
    <source>
        <strain evidence="3 4">CGMCC 4.4663</strain>
    </source>
</reference>
<feature type="compositionally biased region" description="Pro residues" evidence="1">
    <location>
        <begin position="396"/>
        <end position="408"/>
    </location>
</feature>